<name>A0A1C3XDN5_9HYPH</name>
<accession>A0A1C3XDN5</accession>
<organism evidence="2 3">
    <name type="scientific">Rhizobium multihospitium</name>
    <dbReference type="NCBI Taxonomy" id="410764"/>
    <lineage>
        <taxon>Bacteria</taxon>
        <taxon>Pseudomonadati</taxon>
        <taxon>Pseudomonadota</taxon>
        <taxon>Alphaproteobacteria</taxon>
        <taxon>Hyphomicrobiales</taxon>
        <taxon>Rhizobiaceae</taxon>
        <taxon>Rhizobium/Agrobacterium group</taxon>
        <taxon>Rhizobium</taxon>
    </lineage>
</organism>
<evidence type="ECO:0000256" key="1">
    <source>
        <dbReference type="SAM" id="Phobius"/>
    </source>
</evidence>
<evidence type="ECO:0000313" key="2">
    <source>
        <dbReference type="EMBL" id="SCB50400.1"/>
    </source>
</evidence>
<keyword evidence="1" id="KW-0472">Membrane</keyword>
<evidence type="ECO:0000313" key="3">
    <source>
        <dbReference type="Proteomes" id="UP000199101"/>
    </source>
</evidence>
<reference evidence="3" key="1">
    <citation type="submission" date="2016-08" db="EMBL/GenBank/DDBJ databases">
        <authorList>
            <person name="Varghese N."/>
            <person name="Submissions Spin"/>
        </authorList>
    </citation>
    <scope>NUCLEOTIDE SEQUENCE [LARGE SCALE GENOMIC DNA]</scope>
    <source>
        <strain evidence="3">HAMBI 2975</strain>
    </source>
</reference>
<dbReference type="RefSeq" id="WP_092720190.1">
    <property type="nucleotide sequence ID" value="NZ_FMAG01000015.1"/>
</dbReference>
<keyword evidence="1" id="KW-0812">Transmembrane</keyword>
<keyword evidence="1" id="KW-1133">Transmembrane helix</keyword>
<dbReference type="OrthoDB" id="7538962at2"/>
<feature type="transmembrane region" description="Helical" evidence="1">
    <location>
        <begin position="199"/>
        <end position="216"/>
    </location>
</feature>
<keyword evidence="3" id="KW-1185">Reference proteome</keyword>
<sequence>MKAYVIDSNMLQSDELRRYFTQESGNLAILPDFAWYELYKQQSLEGLRLGLSVVGDHPEQVILLRSGGHISRLDPAVAEDLNRLVFDGHEGEIGELVRLVRSDEPMGDLAAARLTSLWEWARSLQPSLTEGATDIAVSFPEMQEQMFNHKEVRIIRTAGKYTEKMILTIFGAALQIWETLAGHYEIDWKSHDESVVCRAYLFRYALGIVINLLWWIRGGSQAVVRMDRMSNDLIDLGFAVYATYFDGLFTRDEKAAWVHANLVAAITSFRDIHSAD</sequence>
<dbReference type="EMBL" id="FMAG01000015">
    <property type="protein sequence ID" value="SCB50400.1"/>
    <property type="molecule type" value="Genomic_DNA"/>
</dbReference>
<dbReference type="AlphaFoldDB" id="A0A1C3XDN5"/>
<gene>
    <name evidence="2" type="ORF">GA0061103_0831</name>
</gene>
<proteinExistence type="predicted"/>
<protein>
    <submittedName>
        <fullName evidence="2">Uncharacterized protein</fullName>
    </submittedName>
</protein>
<dbReference type="Proteomes" id="UP000199101">
    <property type="component" value="Unassembled WGS sequence"/>
</dbReference>